<dbReference type="GO" id="GO:0008841">
    <property type="term" value="F:dihydrofolate synthase activity"/>
    <property type="evidence" value="ECO:0007669"/>
    <property type="project" value="UniProtKB-EC"/>
</dbReference>
<dbReference type="InterPro" id="IPR036565">
    <property type="entry name" value="Mur-like_cat_sf"/>
</dbReference>
<evidence type="ECO:0000256" key="6">
    <source>
        <dbReference type="ARBA" id="ARBA00013025"/>
    </source>
</evidence>
<dbReference type="UniPathway" id="UPA00077">
    <property type="reaction ID" value="UER00157"/>
</dbReference>
<evidence type="ECO:0000256" key="5">
    <source>
        <dbReference type="ARBA" id="ARBA00013023"/>
    </source>
</evidence>
<dbReference type="Proteomes" id="UP000442109">
    <property type="component" value="Unassembled WGS sequence"/>
</dbReference>
<evidence type="ECO:0000256" key="17">
    <source>
        <dbReference type="ARBA" id="ARBA00047493"/>
    </source>
</evidence>
<dbReference type="Pfam" id="PF08245">
    <property type="entry name" value="Mur_ligase_M"/>
    <property type="match status" value="1"/>
</dbReference>
<evidence type="ECO:0000256" key="3">
    <source>
        <dbReference type="ARBA" id="ARBA00005150"/>
    </source>
</evidence>
<dbReference type="EC" id="6.3.2.12" evidence="5"/>
<dbReference type="PANTHER" id="PTHR11136">
    <property type="entry name" value="FOLYLPOLYGLUTAMATE SYNTHASE-RELATED"/>
    <property type="match status" value="1"/>
</dbReference>
<evidence type="ECO:0000256" key="9">
    <source>
        <dbReference type="ARBA" id="ARBA00022723"/>
    </source>
</evidence>
<dbReference type="GO" id="GO:0005737">
    <property type="term" value="C:cytoplasm"/>
    <property type="evidence" value="ECO:0007669"/>
    <property type="project" value="TreeGrafter"/>
</dbReference>
<evidence type="ECO:0000256" key="19">
    <source>
        <dbReference type="ARBA" id="ARBA00049035"/>
    </source>
</evidence>
<dbReference type="InterPro" id="IPR001645">
    <property type="entry name" value="Folylpolyglutamate_synth"/>
</dbReference>
<dbReference type="Gene3D" id="3.90.190.20">
    <property type="entry name" value="Mur ligase, C-terminal domain"/>
    <property type="match status" value="1"/>
</dbReference>
<dbReference type="EC" id="6.3.2.17" evidence="6"/>
<dbReference type="NCBIfam" id="TIGR01499">
    <property type="entry name" value="folC"/>
    <property type="match status" value="1"/>
</dbReference>
<evidence type="ECO:0000259" key="22">
    <source>
        <dbReference type="Pfam" id="PF02875"/>
    </source>
</evidence>
<name>A0A844LZB1_9GAMM</name>
<comment type="caution">
    <text evidence="24">The sequence shown here is derived from an EMBL/GenBank/DDBJ whole genome shotgun (WGS) entry which is preliminary data.</text>
</comment>
<evidence type="ECO:0000256" key="21">
    <source>
        <dbReference type="PIRNR" id="PIRNR001563"/>
    </source>
</evidence>
<evidence type="ECO:0000256" key="20">
    <source>
        <dbReference type="ARBA" id="ARBA00049161"/>
    </source>
</evidence>
<evidence type="ECO:0000256" key="18">
    <source>
        <dbReference type="ARBA" id="ARBA00047808"/>
    </source>
</evidence>
<accession>A0A844LZB1</accession>
<comment type="pathway">
    <text evidence="2">Cofactor biosynthesis; tetrahydrofolate biosynthesis; 7,8-dihydrofolate from 2-amino-4-hydroxy-6-hydroxymethyl-7,8-dihydropteridine diphosphate and 4-aminobenzoate: step 2/2.</text>
</comment>
<dbReference type="InterPro" id="IPR004101">
    <property type="entry name" value="Mur_ligase_C"/>
</dbReference>
<proteinExistence type="inferred from homology"/>
<evidence type="ECO:0000256" key="16">
    <source>
        <dbReference type="ARBA" id="ARBA00032510"/>
    </source>
</evidence>
<comment type="function">
    <text evidence="1">Functions in two distinct reactions of the de novo folate biosynthetic pathway. Catalyzes the addition of a glutamate residue to dihydropteroate (7,8-dihydropteroate or H2Pte) to form dihydrofolate (7,8-dihydrofolate monoglutamate or H2Pte-Glu). Also catalyzes successive additions of L-glutamate to tetrahydrofolate or 10-formyltetrahydrofolate or 5,10-methylenetetrahydrofolate, leading to folylpolyglutamate derivatives.</text>
</comment>
<keyword evidence="8 21" id="KW-0436">Ligase</keyword>
<evidence type="ECO:0000256" key="11">
    <source>
        <dbReference type="ARBA" id="ARBA00022840"/>
    </source>
</evidence>
<evidence type="ECO:0000313" key="24">
    <source>
        <dbReference type="EMBL" id="MUG32049.1"/>
    </source>
</evidence>
<comment type="catalytic activity">
    <reaction evidence="20">
        <text>7,8-dihydropteroate + L-glutamate + ATP = 7,8-dihydrofolate + ADP + phosphate + H(+)</text>
        <dbReference type="Rhea" id="RHEA:23584"/>
        <dbReference type="ChEBI" id="CHEBI:15378"/>
        <dbReference type="ChEBI" id="CHEBI:17839"/>
        <dbReference type="ChEBI" id="CHEBI:29985"/>
        <dbReference type="ChEBI" id="CHEBI:30616"/>
        <dbReference type="ChEBI" id="CHEBI:43474"/>
        <dbReference type="ChEBI" id="CHEBI:57451"/>
        <dbReference type="ChEBI" id="CHEBI:456216"/>
        <dbReference type="EC" id="6.3.2.12"/>
    </reaction>
</comment>
<sequence length="451" mass="49568">MTPQINDVNAPTLTSPLSDWIYYMQQIHVSAIDMGLSRVLPVAERLGLVKSAKEDAYVFMVAGTNGKGSTTAVISAVCQQAGYKTALYQSPHLIDFNERVRIDGKPVGDQVLIDAFYQVEQARLACDLTLSFFEMTTLAAMLIFAEAHCDVWVLEVGLGGRLDVVNIIDADLAVITNIGIDHVDWLGDTREKIGFEKAGILREGVPLIYGETDMPHSVRSQVEALNCPCFQVGKDYDFILPDSGRSGLSQSDLEAHWQFSGAAVTMQLPIPKLSLVNTTNAVAALLASPLKIEAADIEAALAKVTLAGRFDARDLLGRHWLFDVAHNERGMSFLLSQFVPLWQQHKARYPTAKLHLVFSMLADKDISHVVELLVNSNLPIHTWHVAEIDHPRAAHVSELIDVLKQHQQSAIITYERLSVIGEAVAATTYPEDLILVCGSFHTIGEVLQPLV</sequence>
<feature type="domain" description="Mur ligase C-terminal" evidence="22">
    <location>
        <begin position="308"/>
        <end position="440"/>
    </location>
</feature>
<keyword evidence="10 21" id="KW-0547">Nucleotide-binding</keyword>
<evidence type="ECO:0000256" key="14">
    <source>
        <dbReference type="ARBA" id="ARBA00030048"/>
    </source>
</evidence>
<keyword evidence="9" id="KW-0479">Metal-binding</keyword>
<comment type="catalytic activity">
    <reaction evidence="19">
        <text>(6R)-5,10-methylenetetrahydrofolyl-(gamma-L-Glu)(n) + L-glutamate + ATP = (6R)-5,10-methylenetetrahydrofolyl-(gamma-L-Glu)(n+1) + ADP + phosphate + H(+)</text>
        <dbReference type="Rhea" id="RHEA:51912"/>
        <dbReference type="Rhea" id="RHEA-COMP:13257"/>
        <dbReference type="Rhea" id="RHEA-COMP:13258"/>
        <dbReference type="ChEBI" id="CHEBI:15378"/>
        <dbReference type="ChEBI" id="CHEBI:29985"/>
        <dbReference type="ChEBI" id="CHEBI:30616"/>
        <dbReference type="ChEBI" id="CHEBI:43474"/>
        <dbReference type="ChEBI" id="CHEBI:136572"/>
        <dbReference type="ChEBI" id="CHEBI:456216"/>
        <dbReference type="EC" id="6.3.2.17"/>
    </reaction>
</comment>
<dbReference type="AlphaFoldDB" id="A0A844LZB1"/>
<dbReference type="GO" id="GO:0046654">
    <property type="term" value="P:tetrahydrofolate biosynthetic process"/>
    <property type="evidence" value="ECO:0007669"/>
    <property type="project" value="UniProtKB-UniPathway"/>
</dbReference>
<dbReference type="OrthoDB" id="9809356at2"/>
<dbReference type="SUPFAM" id="SSF53244">
    <property type="entry name" value="MurD-like peptide ligases, peptide-binding domain"/>
    <property type="match status" value="1"/>
</dbReference>
<dbReference type="InterPro" id="IPR013221">
    <property type="entry name" value="Mur_ligase_cen"/>
</dbReference>
<comment type="similarity">
    <text evidence="4 21">Belongs to the folylpolyglutamate synthase family.</text>
</comment>
<dbReference type="Pfam" id="PF02875">
    <property type="entry name" value="Mur_ligase_C"/>
    <property type="match status" value="1"/>
</dbReference>
<comment type="catalytic activity">
    <reaction evidence="17">
        <text>(6S)-5,6,7,8-tetrahydrofolyl-(gamma-L-Glu)(n) + L-glutamate + ATP = (6S)-5,6,7,8-tetrahydrofolyl-(gamma-L-Glu)(n+1) + ADP + phosphate + H(+)</text>
        <dbReference type="Rhea" id="RHEA:10580"/>
        <dbReference type="Rhea" id="RHEA-COMP:14738"/>
        <dbReference type="Rhea" id="RHEA-COMP:14740"/>
        <dbReference type="ChEBI" id="CHEBI:15378"/>
        <dbReference type="ChEBI" id="CHEBI:29985"/>
        <dbReference type="ChEBI" id="CHEBI:30616"/>
        <dbReference type="ChEBI" id="CHEBI:43474"/>
        <dbReference type="ChEBI" id="CHEBI:141005"/>
        <dbReference type="ChEBI" id="CHEBI:456216"/>
        <dbReference type="EC" id="6.3.2.17"/>
    </reaction>
</comment>
<keyword evidence="25" id="KW-1185">Reference proteome</keyword>
<dbReference type="GO" id="GO:0046872">
    <property type="term" value="F:metal ion binding"/>
    <property type="evidence" value="ECO:0007669"/>
    <property type="project" value="UniProtKB-KW"/>
</dbReference>
<evidence type="ECO:0000313" key="25">
    <source>
        <dbReference type="Proteomes" id="UP000442109"/>
    </source>
</evidence>
<dbReference type="GO" id="GO:0046656">
    <property type="term" value="P:folic acid biosynthetic process"/>
    <property type="evidence" value="ECO:0007669"/>
    <property type="project" value="UniProtKB-KW"/>
</dbReference>
<evidence type="ECO:0000256" key="12">
    <source>
        <dbReference type="ARBA" id="ARBA00022842"/>
    </source>
</evidence>
<evidence type="ECO:0000256" key="7">
    <source>
        <dbReference type="ARBA" id="ARBA00019357"/>
    </source>
</evidence>
<dbReference type="GO" id="GO:0005524">
    <property type="term" value="F:ATP binding"/>
    <property type="evidence" value="ECO:0007669"/>
    <property type="project" value="UniProtKB-KW"/>
</dbReference>
<evidence type="ECO:0000256" key="8">
    <source>
        <dbReference type="ARBA" id="ARBA00022598"/>
    </source>
</evidence>
<evidence type="ECO:0000256" key="1">
    <source>
        <dbReference type="ARBA" id="ARBA00002714"/>
    </source>
</evidence>
<organism evidence="24 25">
    <name type="scientific">Psychrobacter sanguinis</name>
    <dbReference type="NCBI Taxonomy" id="861445"/>
    <lineage>
        <taxon>Bacteria</taxon>
        <taxon>Pseudomonadati</taxon>
        <taxon>Pseudomonadota</taxon>
        <taxon>Gammaproteobacteria</taxon>
        <taxon>Moraxellales</taxon>
        <taxon>Moraxellaceae</taxon>
        <taxon>Psychrobacter</taxon>
    </lineage>
</organism>
<dbReference type="PANTHER" id="PTHR11136:SF0">
    <property type="entry name" value="DIHYDROFOLATE SYNTHETASE-RELATED"/>
    <property type="match status" value="1"/>
</dbReference>
<protein>
    <recommendedName>
        <fullName evidence="7">Dihydrofolate synthase/folylpolyglutamate synthase</fullName>
        <ecNumber evidence="5">6.3.2.12</ecNumber>
        <ecNumber evidence="6">6.3.2.17</ecNumber>
    </recommendedName>
    <alternativeName>
        <fullName evidence="16">Folylpoly-gamma-glutamate synthetase-dihydrofolate synthetase</fullName>
    </alternativeName>
    <alternativeName>
        <fullName evidence="14">Folylpolyglutamate synthetase</fullName>
    </alternativeName>
    <alternativeName>
        <fullName evidence="15">Tetrahydrofolylpolyglutamate synthase</fullName>
    </alternativeName>
</protein>
<evidence type="ECO:0000256" key="4">
    <source>
        <dbReference type="ARBA" id="ARBA00008276"/>
    </source>
</evidence>
<evidence type="ECO:0000256" key="13">
    <source>
        <dbReference type="ARBA" id="ARBA00022909"/>
    </source>
</evidence>
<keyword evidence="13" id="KW-0289">Folate biosynthesis</keyword>
<reference evidence="24 25" key="1">
    <citation type="journal article" date="2019" name="PLoS ONE">
        <title>Pup mortality in New Zealand sea lions (Phocarctos hookeri) at Enderby Island, Auckland Islands, 2013-18.</title>
        <authorList>
            <person name="Michael S.A."/>
            <person name="Hayman D.T.S."/>
            <person name="Gray R."/>
            <person name="Zhang J."/>
            <person name="Rogers L."/>
            <person name="Roe W.D."/>
        </authorList>
    </citation>
    <scope>NUCLEOTIDE SEQUENCE [LARGE SCALE GENOMIC DNA]</scope>
    <source>
        <strain evidence="24 25">SM868</strain>
    </source>
</reference>
<dbReference type="SUPFAM" id="SSF53623">
    <property type="entry name" value="MurD-like peptide ligases, catalytic domain"/>
    <property type="match status" value="1"/>
</dbReference>
<dbReference type="EMBL" id="WFKQ01000002">
    <property type="protein sequence ID" value="MUG32049.1"/>
    <property type="molecule type" value="Genomic_DNA"/>
</dbReference>
<keyword evidence="12" id="KW-0460">Magnesium</keyword>
<feature type="domain" description="Mur ligase central" evidence="23">
    <location>
        <begin position="61"/>
        <end position="287"/>
    </location>
</feature>
<gene>
    <name evidence="24" type="ORF">GB996_04490</name>
</gene>
<evidence type="ECO:0000256" key="15">
    <source>
        <dbReference type="ARBA" id="ARBA00030592"/>
    </source>
</evidence>
<dbReference type="GO" id="GO:0004326">
    <property type="term" value="F:tetrahydrofolylpolyglutamate synthase activity"/>
    <property type="evidence" value="ECO:0007669"/>
    <property type="project" value="UniProtKB-EC"/>
</dbReference>
<evidence type="ECO:0000259" key="23">
    <source>
        <dbReference type="Pfam" id="PF08245"/>
    </source>
</evidence>
<evidence type="ECO:0000256" key="2">
    <source>
        <dbReference type="ARBA" id="ARBA00004799"/>
    </source>
</evidence>
<dbReference type="InterPro" id="IPR036615">
    <property type="entry name" value="Mur_ligase_C_dom_sf"/>
</dbReference>
<comment type="catalytic activity">
    <reaction evidence="18">
        <text>10-formyltetrahydrofolyl-(gamma-L-Glu)(n) + L-glutamate + ATP = 10-formyltetrahydrofolyl-(gamma-L-Glu)(n+1) + ADP + phosphate + H(+)</text>
        <dbReference type="Rhea" id="RHEA:51904"/>
        <dbReference type="Rhea" id="RHEA-COMP:13088"/>
        <dbReference type="Rhea" id="RHEA-COMP:14300"/>
        <dbReference type="ChEBI" id="CHEBI:15378"/>
        <dbReference type="ChEBI" id="CHEBI:29985"/>
        <dbReference type="ChEBI" id="CHEBI:30616"/>
        <dbReference type="ChEBI" id="CHEBI:43474"/>
        <dbReference type="ChEBI" id="CHEBI:134413"/>
        <dbReference type="ChEBI" id="CHEBI:456216"/>
        <dbReference type="EC" id="6.3.2.17"/>
    </reaction>
</comment>
<dbReference type="PIRSF" id="PIRSF001563">
    <property type="entry name" value="Folylpolyglu_synth"/>
    <property type="match status" value="1"/>
</dbReference>
<evidence type="ECO:0000256" key="10">
    <source>
        <dbReference type="ARBA" id="ARBA00022741"/>
    </source>
</evidence>
<comment type="pathway">
    <text evidence="3">Cofactor biosynthesis; tetrahydrofolylpolyglutamate biosynthesis.</text>
</comment>
<dbReference type="Gene3D" id="3.40.1190.10">
    <property type="entry name" value="Mur-like, catalytic domain"/>
    <property type="match status" value="1"/>
</dbReference>
<keyword evidence="11 21" id="KW-0067">ATP-binding</keyword>